<dbReference type="AlphaFoldDB" id="R0IPQ2"/>
<accession>R0IPQ2</accession>
<name>R0IPQ2_9BRAS</name>
<dbReference type="EMBL" id="KB870805">
    <property type="protein sequence ID" value="EOA39158.1"/>
    <property type="molecule type" value="Genomic_DNA"/>
</dbReference>
<dbReference type="eggNOG" id="ENOG502SG5N">
    <property type="taxonomic scope" value="Eukaryota"/>
</dbReference>
<dbReference type="KEGG" id="crb:17899280"/>
<keyword evidence="1" id="KW-0732">Signal</keyword>
<evidence type="ECO:0000313" key="2">
    <source>
        <dbReference type="EMBL" id="EOA39158.1"/>
    </source>
</evidence>
<proteinExistence type="predicted"/>
<gene>
    <name evidence="2" type="ORF">CARUB_v10012106mg</name>
</gene>
<evidence type="ECO:0000313" key="3">
    <source>
        <dbReference type="Proteomes" id="UP000029121"/>
    </source>
</evidence>
<keyword evidence="3" id="KW-1185">Reference proteome</keyword>
<evidence type="ECO:0000256" key="1">
    <source>
        <dbReference type="SAM" id="SignalP"/>
    </source>
</evidence>
<dbReference type="Proteomes" id="UP000029121">
    <property type="component" value="Unassembled WGS sequence"/>
</dbReference>
<dbReference type="OrthoDB" id="1104689at2759"/>
<protein>
    <submittedName>
        <fullName evidence="2">Uncharacterized protein</fullName>
    </submittedName>
</protein>
<reference evidence="3" key="1">
    <citation type="journal article" date="2013" name="Nat. Genet.">
        <title>The Capsella rubella genome and the genomic consequences of rapid mating system evolution.</title>
        <authorList>
            <person name="Slotte T."/>
            <person name="Hazzouri K.M."/>
            <person name="Agren J.A."/>
            <person name="Koenig D."/>
            <person name="Maumus F."/>
            <person name="Guo Y.L."/>
            <person name="Steige K."/>
            <person name="Platts A.E."/>
            <person name="Escobar J.S."/>
            <person name="Newman L.K."/>
            <person name="Wang W."/>
            <person name="Mandakova T."/>
            <person name="Vello E."/>
            <person name="Smith L.M."/>
            <person name="Henz S.R."/>
            <person name="Steffen J."/>
            <person name="Takuno S."/>
            <person name="Brandvain Y."/>
            <person name="Coop G."/>
            <person name="Andolfatto P."/>
            <person name="Hu T.T."/>
            <person name="Blanchette M."/>
            <person name="Clark R.M."/>
            <person name="Quesneville H."/>
            <person name="Nordborg M."/>
            <person name="Gaut B.S."/>
            <person name="Lysak M.A."/>
            <person name="Jenkins J."/>
            <person name="Grimwood J."/>
            <person name="Chapman J."/>
            <person name="Prochnik S."/>
            <person name="Shu S."/>
            <person name="Rokhsar D."/>
            <person name="Schmutz J."/>
            <person name="Weigel D."/>
            <person name="Wright S.I."/>
        </authorList>
    </citation>
    <scope>NUCLEOTIDE SEQUENCE [LARGE SCALE GENOMIC DNA]</scope>
    <source>
        <strain evidence="3">cv. Monte Gargano</strain>
    </source>
</reference>
<dbReference type="PANTHER" id="PTHR34458:SF17">
    <property type="entry name" value="XYLANASE INHIBITOR C-TERMINAL DOMAIN-CONTAINING PROTEIN"/>
    <property type="match status" value="1"/>
</dbReference>
<dbReference type="InterPro" id="IPR040404">
    <property type="entry name" value="Phylloplanin-like"/>
</dbReference>
<feature type="signal peptide" evidence="1">
    <location>
        <begin position="1"/>
        <end position="24"/>
    </location>
</feature>
<feature type="chain" id="PRO_5004343234" evidence="1">
    <location>
        <begin position="25"/>
        <end position="147"/>
    </location>
</feature>
<sequence length="147" mass="14964">MVKLNGGLISILIIMAALSSPSHGIVSVPGINITRIIIEGVVYCSPVGDPRAPAISNATVYLTCAGSTTSLGQAVTNTTGAFTIVLNILNNALFDPSFCGLGVNLPAGNCNLVVPDGVLSATFSLINVILTSSINTAVFSANPFTSR</sequence>
<organism evidence="2 3">
    <name type="scientific">Capsella rubella</name>
    <dbReference type="NCBI Taxonomy" id="81985"/>
    <lineage>
        <taxon>Eukaryota</taxon>
        <taxon>Viridiplantae</taxon>
        <taxon>Streptophyta</taxon>
        <taxon>Embryophyta</taxon>
        <taxon>Tracheophyta</taxon>
        <taxon>Spermatophyta</taxon>
        <taxon>Magnoliopsida</taxon>
        <taxon>eudicotyledons</taxon>
        <taxon>Gunneridae</taxon>
        <taxon>Pentapetalae</taxon>
        <taxon>rosids</taxon>
        <taxon>malvids</taxon>
        <taxon>Brassicales</taxon>
        <taxon>Brassicaceae</taxon>
        <taxon>Camelineae</taxon>
        <taxon>Capsella</taxon>
    </lineage>
</organism>
<dbReference type="PANTHER" id="PTHR34458">
    <property type="entry name" value="POLLEN OLE E 1 ALLERGEN AND EXTENSIN FAMILY PROTEIN-RELATED"/>
    <property type="match status" value="1"/>
</dbReference>